<evidence type="ECO:0000256" key="5">
    <source>
        <dbReference type="SAM" id="MobiDB-lite"/>
    </source>
</evidence>
<gene>
    <name evidence="6" type="ORF">DBRI1063_LOCUS19512</name>
</gene>
<evidence type="ECO:0000256" key="2">
    <source>
        <dbReference type="ARBA" id="ARBA00022723"/>
    </source>
</evidence>
<feature type="coiled-coil region" evidence="4">
    <location>
        <begin position="429"/>
        <end position="456"/>
    </location>
</feature>
<sequence length="622" mass="69487">MTNPHTCPYANAILSSKEENSSTIAGTTTPPLSPTTQSSSTSTSPTNVAEALELAKKACPAFKNACPFRDAKNSDDVRKTMMSIPINHTIQNDDKDEHASGDAGVGKTFRMALEHMHNVSMMLPLSTEADTTSNNESNEHSSPASNAAIERNKYVLEGGCPFKTYYQGNEFVGKGGGKEPFVNVMDNLSLSAIMSRMVNDLEKEQKEQLQETKKEEKVDIAKEEETVEITAEVKEQEEETSTTQDKENQSTTPTQKTCLSTALKTGTSTAHASAEDVHFVRNFIRGKIDKTLYTHLVTSLYHIYETLEEELSIHAPTHFPTLHFPKELNRVESLEDDLDFYFGETLWKIQVKNVYENSQATVDYCNRIRYIAKYDPLLLLSHAYTRYLGDLSGGRILARVARKALNLKGGDDGLRFYMFEHVSNPKSFKEVYRRALDELDLEYDQVERLVAEANVAFALNVRVFEELDVMGGLEGATVMKLDDAVGYLDKTLEEQKKRKEDGSDGGRAKDVAVDGDAVKCPFAFMGGPNPHKSRDDSVRKDDLNAKTDTNIIPKVTTESAKEAPTTPKSETGGKCPWPFILLHDFKTGMEDYKSKIVLGLLLCWLWSCVVNSHLYREFVSKK</sequence>
<dbReference type="CDD" id="cd19165">
    <property type="entry name" value="HemeO"/>
    <property type="match status" value="1"/>
</dbReference>
<dbReference type="GO" id="GO:0006788">
    <property type="term" value="P:heme oxidation"/>
    <property type="evidence" value="ECO:0007669"/>
    <property type="project" value="InterPro"/>
</dbReference>
<dbReference type="GO" id="GO:0042167">
    <property type="term" value="P:heme catabolic process"/>
    <property type="evidence" value="ECO:0007669"/>
    <property type="project" value="TreeGrafter"/>
</dbReference>
<protein>
    <submittedName>
        <fullName evidence="6">Uncharacterized protein</fullName>
    </submittedName>
</protein>
<dbReference type="PANTHER" id="PTHR10720">
    <property type="entry name" value="HEME OXYGENASE"/>
    <property type="match status" value="1"/>
</dbReference>
<feature type="region of interest" description="Disordered" evidence="5">
    <location>
        <begin position="209"/>
        <end position="258"/>
    </location>
</feature>
<accession>A0A7S2EN95</accession>
<dbReference type="EMBL" id="HBGN01030286">
    <property type="protein sequence ID" value="CAD9346712.1"/>
    <property type="molecule type" value="Transcribed_RNA"/>
</dbReference>
<reference evidence="6" key="1">
    <citation type="submission" date="2021-01" db="EMBL/GenBank/DDBJ databases">
        <authorList>
            <person name="Corre E."/>
            <person name="Pelletier E."/>
            <person name="Niang G."/>
            <person name="Scheremetjew M."/>
            <person name="Finn R."/>
            <person name="Kale V."/>
            <person name="Holt S."/>
            <person name="Cochrane G."/>
            <person name="Meng A."/>
            <person name="Brown T."/>
            <person name="Cohen L."/>
        </authorList>
    </citation>
    <scope>NUCLEOTIDE SEQUENCE</scope>
    <source>
        <strain evidence="6">Pop2</strain>
    </source>
</reference>
<evidence type="ECO:0000256" key="4">
    <source>
        <dbReference type="SAM" id="Coils"/>
    </source>
</evidence>
<evidence type="ECO:0000256" key="3">
    <source>
        <dbReference type="ARBA" id="ARBA00023004"/>
    </source>
</evidence>
<feature type="compositionally biased region" description="Polar residues" evidence="5">
    <location>
        <begin position="249"/>
        <end position="258"/>
    </location>
</feature>
<feature type="compositionally biased region" description="Low complexity" evidence="5">
    <location>
        <begin position="27"/>
        <end position="46"/>
    </location>
</feature>
<dbReference type="PRINTS" id="PR00088">
    <property type="entry name" value="HAEMOXYGNASE"/>
</dbReference>
<organism evidence="6">
    <name type="scientific">Ditylum brightwellii</name>
    <dbReference type="NCBI Taxonomy" id="49249"/>
    <lineage>
        <taxon>Eukaryota</taxon>
        <taxon>Sar</taxon>
        <taxon>Stramenopiles</taxon>
        <taxon>Ochrophyta</taxon>
        <taxon>Bacillariophyta</taxon>
        <taxon>Mediophyceae</taxon>
        <taxon>Lithodesmiophycidae</taxon>
        <taxon>Lithodesmiales</taxon>
        <taxon>Lithodesmiaceae</taxon>
        <taxon>Ditylum</taxon>
    </lineage>
</organism>
<keyword evidence="1" id="KW-0349">Heme</keyword>
<dbReference type="Gene3D" id="1.20.910.10">
    <property type="entry name" value="Heme oxygenase-like"/>
    <property type="match status" value="1"/>
</dbReference>
<dbReference type="InterPro" id="IPR016053">
    <property type="entry name" value="Haem_Oase-like"/>
</dbReference>
<feature type="region of interest" description="Disordered" evidence="5">
    <location>
        <begin position="14"/>
        <end position="47"/>
    </location>
</feature>
<keyword evidence="3" id="KW-0408">Iron</keyword>
<dbReference type="PANTHER" id="PTHR10720:SF0">
    <property type="entry name" value="HEME OXYGENASE"/>
    <property type="match status" value="1"/>
</dbReference>
<feature type="compositionally biased region" description="Basic and acidic residues" evidence="5">
    <location>
        <begin position="532"/>
        <end position="545"/>
    </location>
</feature>
<keyword evidence="2" id="KW-0479">Metal-binding</keyword>
<dbReference type="Pfam" id="PF01126">
    <property type="entry name" value="Heme_oxygenase"/>
    <property type="match status" value="1"/>
</dbReference>
<evidence type="ECO:0000313" key="6">
    <source>
        <dbReference type="EMBL" id="CAD9346712.1"/>
    </source>
</evidence>
<dbReference type="AlphaFoldDB" id="A0A7S2EN95"/>
<feature type="compositionally biased region" description="Basic and acidic residues" evidence="5">
    <location>
        <begin position="209"/>
        <end position="224"/>
    </location>
</feature>
<proteinExistence type="predicted"/>
<dbReference type="GO" id="GO:0006979">
    <property type="term" value="P:response to oxidative stress"/>
    <property type="evidence" value="ECO:0007669"/>
    <property type="project" value="TreeGrafter"/>
</dbReference>
<name>A0A7S2EN95_9STRA</name>
<evidence type="ECO:0000256" key="1">
    <source>
        <dbReference type="ARBA" id="ARBA00022617"/>
    </source>
</evidence>
<dbReference type="InterPro" id="IPR016084">
    <property type="entry name" value="Haem_Oase-like_multi-hlx"/>
</dbReference>
<dbReference type="GO" id="GO:0046872">
    <property type="term" value="F:metal ion binding"/>
    <property type="evidence" value="ECO:0007669"/>
    <property type="project" value="UniProtKB-KW"/>
</dbReference>
<dbReference type="GO" id="GO:0020037">
    <property type="term" value="F:heme binding"/>
    <property type="evidence" value="ECO:0007669"/>
    <property type="project" value="TreeGrafter"/>
</dbReference>
<dbReference type="GO" id="GO:0004392">
    <property type="term" value="F:heme oxygenase (decyclizing) activity"/>
    <property type="evidence" value="ECO:0007669"/>
    <property type="project" value="InterPro"/>
</dbReference>
<dbReference type="SUPFAM" id="SSF48613">
    <property type="entry name" value="Heme oxygenase-like"/>
    <property type="match status" value="1"/>
</dbReference>
<dbReference type="InterPro" id="IPR002051">
    <property type="entry name" value="Haem_Oase"/>
</dbReference>
<keyword evidence="4" id="KW-0175">Coiled coil</keyword>
<feature type="region of interest" description="Disordered" evidence="5">
    <location>
        <begin position="522"/>
        <end position="571"/>
    </location>
</feature>